<feature type="transmembrane region" description="Helical" evidence="1">
    <location>
        <begin position="89"/>
        <end position="106"/>
    </location>
</feature>
<dbReference type="Proteomes" id="UP000192527">
    <property type="component" value="Chromosome"/>
</dbReference>
<dbReference type="STRING" id="402384.HM131_14580"/>
<dbReference type="RefSeq" id="WP_085030460.1">
    <property type="nucleotide sequence ID" value="NZ_CP020772.1"/>
</dbReference>
<evidence type="ECO:0000313" key="3">
    <source>
        <dbReference type="Proteomes" id="UP000192527"/>
    </source>
</evidence>
<dbReference type="KEGG" id="hmn:HM131_14580"/>
<sequence>MGSITWLELLILGFASFRLTRLIVRDLIMEWLRKPFMNTKVIVNDQGEEEEWIEPKGWIGEGLSCHWCVGVWSAAIMIAFYYYIPYGEWLVLLLSIAGLQSALYGLSDRHL</sequence>
<feature type="transmembrane region" description="Helical" evidence="1">
    <location>
        <begin position="6"/>
        <end position="24"/>
    </location>
</feature>
<feature type="transmembrane region" description="Helical" evidence="1">
    <location>
        <begin position="63"/>
        <end position="83"/>
    </location>
</feature>
<dbReference type="Pfam" id="PF07098">
    <property type="entry name" value="DUF1360"/>
    <property type="match status" value="1"/>
</dbReference>
<dbReference type="InterPro" id="IPR010773">
    <property type="entry name" value="Mycophage_PG1_Gp7"/>
</dbReference>
<accession>A0A1W5ZXK2</accession>
<name>A0A1W5ZXK2_9BACI</name>
<protein>
    <recommendedName>
        <fullName evidence="4">Sporulation protein</fullName>
    </recommendedName>
</protein>
<evidence type="ECO:0000313" key="2">
    <source>
        <dbReference type="EMBL" id="ARI77999.1"/>
    </source>
</evidence>
<evidence type="ECO:0000256" key="1">
    <source>
        <dbReference type="SAM" id="Phobius"/>
    </source>
</evidence>
<dbReference type="AlphaFoldDB" id="A0A1W5ZXK2"/>
<gene>
    <name evidence="2" type="ORF">HM131_14580</name>
</gene>
<keyword evidence="3" id="KW-1185">Reference proteome</keyword>
<evidence type="ECO:0008006" key="4">
    <source>
        <dbReference type="Google" id="ProtNLM"/>
    </source>
</evidence>
<proteinExistence type="predicted"/>
<organism evidence="2 3">
    <name type="scientific">Halobacillus mangrovi</name>
    <dbReference type="NCBI Taxonomy" id="402384"/>
    <lineage>
        <taxon>Bacteria</taxon>
        <taxon>Bacillati</taxon>
        <taxon>Bacillota</taxon>
        <taxon>Bacilli</taxon>
        <taxon>Bacillales</taxon>
        <taxon>Bacillaceae</taxon>
        <taxon>Halobacillus</taxon>
    </lineage>
</organism>
<keyword evidence="1" id="KW-0472">Membrane</keyword>
<dbReference type="EMBL" id="CP020772">
    <property type="protein sequence ID" value="ARI77999.1"/>
    <property type="molecule type" value="Genomic_DNA"/>
</dbReference>
<reference evidence="2 3" key="1">
    <citation type="submission" date="2017-04" db="EMBL/GenBank/DDBJ databases">
        <title>The whole genome sequencing and assembly of Halobacillus mangrovi strain.</title>
        <authorList>
            <person name="Lee S.-J."/>
            <person name="Park M.-K."/>
            <person name="Kim J.-Y."/>
            <person name="Lee Y.-J."/>
            <person name="Yi H."/>
            <person name="Bahn Y.-S."/>
            <person name="Kim J.F."/>
            <person name="Lee D.-W."/>
        </authorList>
    </citation>
    <scope>NUCLEOTIDE SEQUENCE [LARGE SCALE GENOMIC DNA]</scope>
    <source>
        <strain evidence="2 3">KTB 131</strain>
    </source>
</reference>
<keyword evidence="1" id="KW-0812">Transmembrane</keyword>
<dbReference type="OrthoDB" id="4722315at2"/>
<keyword evidence="1" id="KW-1133">Transmembrane helix</keyword>